<comment type="cofactor">
    <cofactor evidence="3">
        <name>Mg(2+)</name>
        <dbReference type="ChEBI" id="CHEBI:18420"/>
    </cofactor>
</comment>
<dbReference type="Pfam" id="PF02518">
    <property type="entry name" value="HATPase_c"/>
    <property type="match status" value="1"/>
</dbReference>
<keyword evidence="24" id="KW-0472">Membrane</keyword>
<feature type="transmembrane region" description="Helical" evidence="24">
    <location>
        <begin position="462"/>
        <end position="479"/>
    </location>
</feature>
<evidence type="ECO:0000313" key="28">
    <source>
        <dbReference type="Proteomes" id="UP001595909"/>
    </source>
</evidence>
<evidence type="ECO:0000256" key="5">
    <source>
        <dbReference type="ARBA" id="ARBA00012438"/>
    </source>
</evidence>
<evidence type="ECO:0000256" key="14">
    <source>
        <dbReference type="ARBA" id="ARBA00022842"/>
    </source>
</evidence>
<dbReference type="Pfam" id="PF13687">
    <property type="entry name" value="DUF4153"/>
    <property type="match status" value="1"/>
</dbReference>
<dbReference type="SUPFAM" id="SSF158472">
    <property type="entry name" value="HAMP domain-like"/>
    <property type="match status" value="1"/>
</dbReference>
<evidence type="ECO:0000256" key="23">
    <source>
        <dbReference type="SAM" id="MobiDB-lite"/>
    </source>
</evidence>
<dbReference type="SUPFAM" id="SSF55874">
    <property type="entry name" value="ATPase domain of HSP90 chaperone/DNA topoisomerase II/histidine kinase"/>
    <property type="match status" value="1"/>
</dbReference>
<organism evidence="27 28">
    <name type="scientific">Actinomycetospora chibensis</name>
    <dbReference type="NCBI Taxonomy" id="663606"/>
    <lineage>
        <taxon>Bacteria</taxon>
        <taxon>Bacillati</taxon>
        <taxon>Actinomycetota</taxon>
        <taxon>Actinomycetes</taxon>
        <taxon>Pseudonocardiales</taxon>
        <taxon>Pseudonocardiaceae</taxon>
        <taxon>Actinomycetospora</taxon>
    </lineage>
</organism>
<feature type="domain" description="HAMP" evidence="26">
    <location>
        <begin position="61"/>
        <end position="113"/>
    </location>
</feature>
<dbReference type="InterPro" id="IPR036097">
    <property type="entry name" value="HisK_dim/P_sf"/>
</dbReference>
<gene>
    <name evidence="27" type="ORF">ACFPEL_11045</name>
</gene>
<evidence type="ECO:0000256" key="9">
    <source>
        <dbReference type="ARBA" id="ARBA00022692"/>
    </source>
</evidence>
<evidence type="ECO:0000313" key="27">
    <source>
        <dbReference type="EMBL" id="MFC4832946.1"/>
    </source>
</evidence>
<evidence type="ECO:0000256" key="19">
    <source>
        <dbReference type="ARBA" id="ARBA00023026"/>
    </source>
</evidence>
<sequence>MSIRALDPVRSVKVKLGVLVGASVTLASVIATIGAGAGVPIWLSIPVTIAVALAVTQLLAVGMTSPLREMTAAARRMATGDHDVRVTSTSRDEVGELARAFNSMAEELAGVDRQRRELVANVSHELRTPLAALCAVLENLADGVAAPDPATLRAALAQGERMSDLVTDLLDLSRVDAGRAPLHREPVEVRPLLDAAVAEARVGGQDVAHVLDVDPPGLVVDGDPARLRQLVANLLDNAARHSPPGGTVTVRAREADDGRWHLEVVDEGPGVAPEHRDRAFERFGTLRDVGISGGGTGLGLAIARWVTDLHDGSIGFADPEPGTSGARVRADLPTTPARRRPATPTPDQEAIAVPAPPVTPARPEPAPAEVPSLTDGLFGDFWPDRGVPGNVAVLLGALGVGVLAGVVLPFRNLGLGTFLVLLATTGVLLVASRHRRDRFTSVCAGLCLALACVVVVRDAVWIVLLCLLAGAVLGAVGLTRGRRVPAFLVALVAWPLAALRGLPWLGRTARAVTGLGNGAALLRTAVWSLLGITVFALLFASADALFAEWVGAVVPDLGSADLTARVFVALGVGGVVLCGAYLALNPPCAERGERAARPVAHRFEWLAPVLVVDAVFAVFLVAQAAAFFGGRDYLERTTGLTYAQYVHQGFGQLTVATALTLLVVWAATRKAPRATSSDRTWIRVSLGLLCAFTLVVVASALSRLHLYEQAYGLTRLRLLVAVFEGWLGVLVLAVIAGAGPLRALWLPRFGLLSGVVLLLALAAANPDAWVARQNLERYAVTRTVDWEYLSDLSADALPAYAELPRPLAECALRPTGEERDDWLAWNLGRSRVDAFLDASGGVWQHRTDCPGQTRSE</sequence>
<evidence type="ECO:0000256" key="22">
    <source>
        <dbReference type="ARBA" id="ARBA00041776"/>
    </source>
</evidence>
<comment type="cofactor">
    <cofactor evidence="2">
        <name>Mn(2+)</name>
        <dbReference type="ChEBI" id="CHEBI:29035"/>
    </cofactor>
</comment>
<keyword evidence="9 24" id="KW-0812">Transmembrane</keyword>
<feature type="transmembrane region" description="Helical" evidence="24">
    <location>
        <begin position="387"/>
        <end position="407"/>
    </location>
</feature>
<dbReference type="InterPro" id="IPR003594">
    <property type="entry name" value="HATPase_dom"/>
</dbReference>
<dbReference type="SMART" id="SM00388">
    <property type="entry name" value="HisKA"/>
    <property type="match status" value="1"/>
</dbReference>
<feature type="transmembrane region" description="Helical" evidence="24">
    <location>
        <begin position="649"/>
        <end position="668"/>
    </location>
</feature>
<dbReference type="InterPro" id="IPR005467">
    <property type="entry name" value="His_kinase_dom"/>
</dbReference>
<keyword evidence="17" id="KW-0902">Two-component regulatory system</keyword>
<keyword evidence="14" id="KW-0460">Magnesium</keyword>
<keyword evidence="15" id="KW-0904">Protein phosphatase</keyword>
<feature type="transmembrane region" description="Helical" evidence="24">
    <location>
        <begin position="12"/>
        <end position="35"/>
    </location>
</feature>
<keyword evidence="12" id="KW-0378">Hydrolase</keyword>
<dbReference type="Pfam" id="PF00512">
    <property type="entry name" value="HisKA"/>
    <property type="match status" value="1"/>
</dbReference>
<dbReference type="Pfam" id="PF00672">
    <property type="entry name" value="HAMP"/>
    <property type="match status" value="1"/>
</dbReference>
<keyword evidence="10" id="KW-0547">Nucleotide-binding</keyword>
<dbReference type="Gene3D" id="3.30.565.10">
    <property type="entry name" value="Histidine kinase-like ATPase, C-terminal domain"/>
    <property type="match status" value="1"/>
</dbReference>
<feature type="transmembrane region" description="Helical" evidence="24">
    <location>
        <begin position="745"/>
        <end position="764"/>
    </location>
</feature>
<feature type="transmembrane region" description="Helical" evidence="24">
    <location>
        <begin position="486"/>
        <end position="505"/>
    </location>
</feature>
<evidence type="ECO:0000256" key="1">
    <source>
        <dbReference type="ARBA" id="ARBA00000085"/>
    </source>
</evidence>
<feature type="transmembrane region" description="Helical" evidence="24">
    <location>
        <begin position="413"/>
        <end position="432"/>
    </location>
</feature>
<feature type="transmembrane region" description="Helical" evidence="24">
    <location>
        <begin position="525"/>
        <end position="550"/>
    </location>
</feature>
<keyword evidence="11" id="KW-0418">Kinase</keyword>
<evidence type="ECO:0000256" key="7">
    <source>
        <dbReference type="ARBA" id="ARBA00022553"/>
    </source>
</evidence>
<name>A0ABV9RFG5_9PSEU</name>
<dbReference type="InterPro" id="IPR036890">
    <property type="entry name" value="HATPase_C_sf"/>
</dbReference>
<dbReference type="InterPro" id="IPR025291">
    <property type="entry name" value="DUF4153"/>
</dbReference>
<evidence type="ECO:0000256" key="6">
    <source>
        <dbReference type="ARBA" id="ARBA00022475"/>
    </source>
</evidence>
<evidence type="ECO:0000256" key="11">
    <source>
        <dbReference type="ARBA" id="ARBA00022777"/>
    </source>
</evidence>
<dbReference type="InterPro" id="IPR003660">
    <property type="entry name" value="HAMP_dom"/>
</dbReference>
<comment type="catalytic activity">
    <reaction evidence="1">
        <text>ATP + protein L-histidine = ADP + protein N-phospho-L-histidine.</text>
        <dbReference type="EC" id="2.7.13.3"/>
    </reaction>
</comment>
<keyword evidence="18" id="KW-0346">Stress response</keyword>
<feature type="domain" description="Histidine kinase" evidence="25">
    <location>
        <begin position="121"/>
        <end position="336"/>
    </location>
</feature>
<dbReference type="Gene3D" id="6.10.340.10">
    <property type="match status" value="1"/>
</dbReference>
<evidence type="ECO:0000256" key="17">
    <source>
        <dbReference type="ARBA" id="ARBA00023012"/>
    </source>
</evidence>
<dbReference type="EC" id="2.7.13.3" evidence="5"/>
<keyword evidence="13" id="KW-0067">ATP-binding</keyword>
<feature type="compositionally biased region" description="Pro residues" evidence="23">
    <location>
        <begin position="354"/>
        <end position="368"/>
    </location>
</feature>
<dbReference type="SMART" id="SM00304">
    <property type="entry name" value="HAMP"/>
    <property type="match status" value="1"/>
</dbReference>
<dbReference type="RefSeq" id="WP_274188159.1">
    <property type="nucleotide sequence ID" value="NZ_BAABHN010000020.1"/>
</dbReference>
<evidence type="ECO:0000256" key="10">
    <source>
        <dbReference type="ARBA" id="ARBA00022741"/>
    </source>
</evidence>
<evidence type="ECO:0000256" key="21">
    <source>
        <dbReference type="ARBA" id="ARBA00040454"/>
    </source>
</evidence>
<evidence type="ECO:0000256" key="18">
    <source>
        <dbReference type="ARBA" id="ARBA00023016"/>
    </source>
</evidence>
<dbReference type="SMART" id="SM00387">
    <property type="entry name" value="HATPase_c"/>
    <property type="match status" value="1"/>
</dbReference>
<dbReference type="CDD" id="cd00082">
    <property type="entry name" value="HisKA"/>
    <property type="match status" value="1"/>
</dbReference>
<dbReference type="InterPro" id="IPR004358">
    <property type="entry name" value="Sig_transdc_His_kin-like_C"/>
</dbReference>
<keyword evidence="7" id="KW-0597">Phosphoprotein</keyword>
<dbReference type="Proteomes" id="UP001595909">
    <property type="component" value="Unassembled WGS sequence"/>
</dbReference>
<evidence type="ECO:0000256" key="16">
    <source>
        <dbReference type="ARBA" id="ARBA00022989"/>
    </source>
</evidence>
<proteinExistence type="predicted"/>
<evidence type="ECO:0000256" key="4">
    <source>
        <dbReference type="ARBA" id="ARBA00004651"/>
    </source>
</evidence>
<evidence type="ECO:0000259" key="26">
    <source>
        <dbReference type="PROSITE" id="PS50885"/>
    </source>
</evidence>
<dbReference type="EMBL" id="JBHSIM010000020">
    <property type="protein sequence ID" value="MFC4832946.1"/>
    <property type="molecule type" value="Genomic_DNA"/>
</dbReference>
<evidence type="ECO:0000256" key="12">
    <source>
        <dbReference type="ARBA" id="ARBA00022801"/>
    </source>
</evidence>
<evidence type="ECO:0000256" key="24">
    <source>
        <dbReference type="SAM" id="Phobius"/>
    </source>
</evidence>
<feature type="transmembrane region" description="Helical" evidence="24">
    <location>
        <begin position="605"/>
        <end position="628"/>
    </location>
</feature>
<feature type="region of interest" description="Disordered" evidence="23">
    <location>
        <begin position="316"/>
        <end position="369"/>
    </location>
</feature>
<keyword evidence="6" id="KW-1003">Cell membrane</keyword>
<evidence type="ECO:0000256" key="8">
    <source>
        <dbReference type="ARBA" id="ARBA00022679"/>
    </source>
</evidence>
<accession>A0ABV9RFG5</accession>
<dbReference type="Gene3D" id="1.10.287.130">
    <property type="match status" value="1"/>
</dbReference>
<comment type="caution">
    <text evidence="27">The sequence shown here is derived from an EMBL/GenBank/DDBJ whole genome shotgun (WGS) entry which is preliminary data.</text>
</comment>
<keyword evidence="19" id="KW-0843">Virulence</keyword>
<keyword evidence="20" id="KW-0464">Manganese</keyword>
<dbReference type="SUPFAM" id="SSF47384">
    <property type="entry name" value="Homodimeric domain of signal transducing histidine kinase"/>
    <property type="match status" value="1"/>
</dbReference>
<evidence type="ECO:0000256" key="20">
    <source>
        <dbReference type="ARBA" id="ARBA00023211"/>
    </source>
</evidence>
<dbReference type="InterPro" id="IPR050980">
    <property type="entry name" value="2C_sensor_his_kinase"/>
</dbReference>
<keyword evidence="16 24" id="KW-1133">Transmembrane helix</keyword>
<evidence type="ECO:0000259" key="25">
    <source>
        <dbReference type="PROSITE" id="PS50109"/>
    </source>
</evidence>
<dbReference type="PANTHER" id="PTHR44936:SF9">
    <property type="entry name" value="SENSOR PROTEIN CREC"/>
    <property type="match status" value="1"/>
</dbReference>
<protein>
    <recommendedName>
        <fullName evidence="21">Signal transduction histidine-protein kinase/phosphatase MprB</fullName>
        <ecNumber evidence="5">2.7.13.3</ecNumber>
    </recommendedName>
    <alternativeName>
        <fullName evidence="22">Mycobacterial persistence regulator B</fullName>
    </alternativeName>
</protein>
<keyword evidence="28" id="KW-1185">Reference proteome</keyword>
<dbReference type="PROSITE" id="PS50109">
    <property type="entry name" value="HIS_KIN"/>
    <property type="match status" value="1"/>
</dbReference>
<evidence type="ECO:0000256" key="15">
    <source>
        <dbReference type="ARBA" id="ARBA00022912"/>
    </source>
</evidence>
<evidence type="ECO:0000256" key="13">
    <source>
        <dbReference type="ARBA" id="ARBA00022840"/>
    </source>
</evidence>
<dbReference type="PROSITE" id="PS50885">
    <property type="entry name" value="HAMP"/>
    <property type="match status" value="1"/>
</dbReference>
<keyword evidence="8" id="KW-0808">Transferase</keyword>
<dbReference type="PRINTS" id="PR00344">
    <property type="entry name" value="BCTRLSENSOR"/>
</dbReference>
<dbReference type="CDD" id="cd00075">
    <property type="entry name" value="HATPase"/>
    <property type="match status" value="1"/>
</dbReference>
<comment type="subcellular location">
    <subcellularLocation>
        <location evidence="4">Cell membrane</location>
        <topology evidence="4">Multi-pass membrane protein</topology>
    </subcellularLocation>
</comment>
<dbReference type="PANTHER" id="PTHR44936">
    <property type="entry name" value="SENSOR PROTEIN CREC"/>
    <property type="match status" value="1"/>
</dbReference>
<dbReference type="CDD" id="cd06225">
    <property type="entry name" value="HAMP"/>
    <property type="match status" value="1"/>
</dbReference>
<feature type="transmembrane region" description="Helical" evidence="24">
    <location>
        <begin position="680"/>
        <end position="706"/>
    </location>
</feature>
<evidence type="ECO:0000256" key="2">
    <source>
        <dbReference type="ARBA" id="ARBA00001936"/>
    </source>
</evidence>
<feature type="transmembrane region" description="Helical" evidence="24">
    <location>
        <begin position="41"/>
        <end position="61"/>
    </location>
</feature>
<feature type="transmembrane region" description="Helical" evidence="24">
    <location>
        <begin position="718"/>
        <end position="739"/>
    </location>
</feature>
<feature type="transmembrane region" description="Helical" evidence="24">
    <location>
        <begin position="562"/>
        <end position="585"/>
    </location>
</feature>
<reference evidence="28" key="1">
    <citation type="journal article" date="2019" name="Int. J. Syst. Evol. Microbiol.">
        <title>The Global Catalogue of Microorganisms (GCM) 10K type strain sequencing project: providing services to taxonomists for standard genome sequencing and annotation.</title>
        <authorList>
            <consortium name="The Broad Institute Genomics Platform"/>
            <consortium name="The Broad Institute Genome Sequencing Center for Infectious Disease"/>
            <person name="Wu L."/>
            <person name="Ma J."/>
        </authorList>
    </citation>
    <scope>NUCLEOTIDE SEQUENCE [LARGE SCALE GENOMIC DNA]</scope>
    <source>
        <strain evidence="28">CCUG 50347</strain>
    </source>
</reference>
<evidence type="ECO:0000256" key="3">
    <source>
        <dbReference type="ARBA" id="ARBA00001946"/>
    </source>
</evidence>
<dbReference type="InterPro" id="IPR003661">
    <property type="entry name" value="HisK_dim/P_dom"/>
</dbReference>